<feature type="transmembrane region" description="Helical" evidence="7">
    <location>
        <begin position="655"/>
        <end position="675"/>
    </location>
</feature>
<dbReference type="InterPro" id="IPR051447">
    <property type="entry name" value="Lipoprotein-release_system"/>
</dbReference>
<feature type="domain" description="ABC3 transporter permease C-terminal" evidence="8">
    <location>
        <begin position="273"/>
        <end position="389"/>
    </location>
</feature>
<gene>
    <name evidence="9" type="ORF">BCF38_103433</name>
    <name evidence="10" type="ORF">SAMN05421539_103433</name>
</gene>
<comment type="similarity">
    <text evidence="2">Belongs to the ABC-4 integral membrane protein family. LolC/E subfamily.</text>
</comment>
<feature type="transmembrane region" description="Helical" evidence="7">
    <location>
        <begin position="753"/>
        <end position="770"/>
    </location>
</feature>
<evidence type="ECO:0000313" key="9">
    <source>
        <dbReference type="EMBL" id="PWJ20614.1"/>
    </source>
</evidence>
<dbReference type="RefSeq" id="WP_109564171.1">
    <property type="nucleotide sequence ID" value="NZ_QGDJ01000003.1"/>
</dbReference>
<evidence type="ECO:0000256" key="1">
    <source>
        <dbReference type="ARBA" id="ARBA00004651"/>
    </source>
</evidence>
<dbReference type="EMBL" id="UETC01000003">
    <property type="protein sequence ID" value="SSA44710.1"/>
    <property type="molecule type" value="Genomic_DNA"/>
</dbReference>
<feature type="transmembrane region" description="Helical" evidence="7">
    <location>
        <begin position="433"/>
        <end position="454"/>
    </location>
</feature>
<dbReference type="Pfam" id="PF02687">
    <property type="entry name" value="FtsX"/>
    <property type="match status" value="2"/>
</dbReference>
<feature type="domain" description="ABC3 transporter permease C-terminal" evidence="8">
    <location>
        <begin position="661"/>
        <end position="774"/>
    </location>
</feature>
<comment type="subcellular location">
    <subcellularLocation>
        <location evidence="1">Cell membrane</location>
        <topology evidence="1">Multi-pass membrane protein</topology>
    </subcellularLocation>
</comment>
<proteinExistence type="inferred from homology"/>
<feature type="transmembrane region" description="Helical" evidence="7">
    <location>
        <begin position="712"/>
        <end position="733"/>
    </location>
</feature>
<keyword evidence="5 7" id="KW-1133">Transmembrane helix</keyword>
<evidence type="ECO:0000256" key="7">
    <source>
        <dbReference type="SAM" id="Phobius"/>
    </source>
</evidence>
<dbReference type="OrthoDB" id="5137249at2"/>
<keyword evidence="4 7" id="KW-0812">Transmembrane</keyword>
<evidence type="ECO:0000256" key="6">
    <source>
        <dbReference type="ARBA" id="ARBA00023136"/>
    </source>
</evidence>
<accession>A0A2Y9AK55</accession>
<dbReference type="EMBL" id="QGDJ01000003">
    <property type="protein sequence ID" value="PWJ20614.1"/>
    <property type="molecule type" value="Genomic_DNA"/>
</dbReference>
<feature type="transmembrane region" description="Helical" evidence="7">
    <location>
        <begin position="357"/>
        <end position="378"/>
    </location>
</feature>
<dbReference type="InterPro" id="IPR003838">
    <property type="entry name" value="ABC3_permease_C"/>
</dbReference>
<dbReference type="GO" id="GO:0044874">
    <property type="term" value="P:lipoprotein localization to outer membrane"/>
    <property type="evidence" value="ECO:0007669"/>
    <property type="project" value="TreeGrafter"/>
</dbReference>
<keyword evidence="6 7" id="KW-0472">Membrane</keyword>
<evidence type="ECO:0000256" key="4">
    <source>
        <dbReference type="ARBA" id="ARBA00022692"/>
    </source>
</evidence>
<keyword evidence="11" id="KW-1185">Reference proteome</keyword>
<feature type="transmembrane region" description="Helical" evidence="7">
    <location>
        <begin position="15"/>
        <end position="36"/>
    </location>
</feature>
<dbReference type="PANTHER" id="PTHR30489:SF0">
    <property type="entry name" value="LIPOPROTEIN-RELEASING SYSTEM TRANSMEMBRANE PROTEIN LOLE"/>
    <property type="match status" value="1"/>
</dbReference>
<evidence type="ECO:0000313" key="10">
    <source>
        <dbReference type="EMBL" id="SSA44710.1"/>
    </source>
</evidence>
<evidence type="ECO:0000256" key="3">
    <source>
        <dbReference type="ARBA" id="ARBA00022475"/>
    </source>
</evidence>
<keyword evidence="3" id="KW-1003">Cell membrane</keyword>
<dbReference type="Proteomes" id="UP000245839">
    <property type="component" value="Unassembled WGS sequence"/>
</dbReference>
<dbReference type="PANTHER" id="PTHR30489">
    <property type="entry name" value="LIPOPROTEIN-RELEASING SYSTEM TRANSMEMBRANE PROTEIN LOLE"/>
    <property type="match status" value="1"/>
</dbReference>
<feature type="transmembrane region" description="Helical" evidence="7">
    <location>
        <begin position="269"/>
        <end position="291"/>
    </location>
</feature>
<protein>
    <submittedName>
        <fullName evidence="10">Putative ABC transport system permease protein</fullName>
    </submittedName>
</protein>
<evidence type="ECO:0000256" key="2">
    <source>
        <dbReference type="ARBA" id="ARBA00005236"/>
    </source>
</evidence>
<dbReference type="GO" id="GO:0098797">
    <property type="term" value="C:plasma membrane protein complex"/>
    <property type="evidence" value="ECO:0007669"/>
    <property type="project" value="TreeGrafter"/>
</dbReference>
<name>A0A2Y9AK55_9RHOB</name>
<dbReference type="PROSITE" id="PS51257">
    <property type="entry name" value="PROKAR_LIPOPROTEIN"/>
    <property type="match status" value="1"/>
</dbReference>
<organism evidence="10 12">
    <name type="scientific">Jannaschia seohaensis</name>
    <dbReference type="NCBI Taxonomy" id="475081"/>
    <lineage>
        <taxon>Bacteria</taxon>
        <taxon>Pseudomonadati</taxon>
        <taxon>Pseudomonadota</taxon>
        <taxon>Alphaproteobacteria</taxon>
        <taxon>Rhodobacterales</taxon>
        <taxon>Roseobacteraceae</taxon>
        <taxon>Jannaschia</taxon>
    </lineage>
</organism>
<reference evidence="9 11" key="2">
    <citation type="submission" date="2018-03" db="EMBL/GenBank/DDBJ databases">
        <title>Genomic Encyclopedia of Archaeal and Bacterial Type Strains, Phase II (KMG-II): from individual species to whole genera.</title>
        <authorList>
            <person name="Goeker M."/>
        </authorList>
    </citation>
    <scope>NUCLEOTIDE SEQUENCE [LARGE SCALE GENOMIC DNA]</scope>
    <source>
        <strain evidence="9 11">DSM 25227</strain>
    </source>
</reference>
<feature type="transmembrane region" description="Helical" evidence="7">
    <location>
        <begin position="317"/>
        <end position="337"/>
    </location>
</feature>
<dbReference type="Proteomes" id="UP000251571">
    <property type="component" value="Unassembled WGS sequence"/>
</dbReference>
<evidence type="ECO:0000313" key="12">
    <source>
        <dbReference type="Proteomes" id="UP000251571"/>
    </source>
</evidence>
<reference evidence="10 12" key="1">
    <citation type="submission" date="2016-10" db="EMBL/GenBank/DDBJ databases">
        <authorList>
            <person name="Cai Z."/>
        </authorList>
    </citation>
    <scope>NUCLEOTIDE SEQUENCE [LARGE SCALE GENOMIC DNA]</scope>
    <source>
        <strain evidence="10 12">DSM 25227</strain>
    </source>
</reference>
<evidence type="ECO:0000313" key="11">
    <source>
        <dbReference type="Proteomes" id="UP000245839"/>
    </source>
</evidence>
<evidence type="ECO:0000256" key="5">
    <source>
        <dbReference type="ARBA" id="ARBA00022989"/>
    </source>
</evidence>
<sequence>MRMLDRKLLRDLRQIWVQCLAIALVLGCGIMVLILATGTQRSLEATRAAYYEQNRFADVFATLTRAPRSLLAEIARLDGVARVEGRVVFTAMIDLEGKPEPAAAIVISVPPSGEPVLNVPVVRLGRMPRPDHLEEVAVSEAFAEANGLRPGDSFRAVLNGQMRPLRVVGLVISPEYIYTVGSGAIEPDDENFGILWLSERAAASAKDLSGAFNDLTLTLARGADERAVIAGVDRLLAPYGGTGAYGRDRQPSNVFIEGELKQLGAMATVLPPIFLAVSAVLVNMVLGRLVALDRGQIGLFKAVGYKTRAISAHYTKMTVGIGLVGILLGWAFGWWLGHGLTEIYTRYFRFPSLLYRPGAAPMAISGLLGMAAAVFGGLRAVRSATRLPPAVAMSPAAPPVYHRGWLDRLGGRLRFRQTTMMILRSLVRWPGRAAVTLFGVSGSVAVLVTSFFTFDAIDLILDELFERANRQDATVTLAHPVNARAELDALALPGVMAVEGLYAAPVRLVNGTRSRLVSLQARAPDARLSRLLDADGEALQMPTAGLALAAGLADALAVEPGDRIRVDLLSAPRGTWEIPVSAVIRQSLGQDAYMNRDAFFQLIGEAPQVNMLHLAIDRNRLPELQAKVQETPTIARFTLWSEIRRQFEETLDESLATMTVIFASLGMLITIGVVYNAARIQLAERAYELASLRVLGFRRSEVAYVLMAEQMLLTLAAIPAGWLFGYGFCMLMAEGFSTEVVTIPVVVTRRTYAVATLIVILTALASVLVVRRRLDRIDIVHSLKQKE</sequence>
<evidence type="ECO:0000259" key="8">
    <source>
        <dbReference type="Pfam" id="PF02687"/>
    </source>
</evidence>
<dbReference type="AlphaFoldDB" id="A0A2Y9AK55"/>